<dbReference type="Gene3D" id="3.40.50.1820">
    <property type="entry name" value="alpha/beta hydrolase"/>
    <property type="match status" value="2"/>
</dbReference>
<evidence type="ECO:0000259" key="2">
    <source>
        <dbReference type="Pfam" id="PF07859"/>
    </source>
</evidence>
<dbReference type="AlphaFoldDB" id="K0VJW8"/>
<accession>K0VJW8</accession>
<dbReference type="InterPro" id="IPR029058">
    <property type="entry name" value="AB_hydrolase_fold"/>
</dbReference>
<keyword evidence="1 3" id="KW-0378">Hydrolase</keyword>
<dbReference type="EMBL" id="ALQA01000009">
    <property type="protein sequence ID" value="EJZ11389.1"/>
    <property type="molecule type" value="Genomic_DNA"/>
</dbReference>
<dbReference type="Pfam" id="PF07859">
    <property type="entry name" value="Abhydrolase_3"/>
    <property type="match status" value="2"/>
</dbReference>
<protein>
    <submittedName>
        <fullName evidence="3">Alpha/beta hydrolase domain-containing protein</fullName>
    </submittedName>
</protein>
<evidence type="ECO:0000313" key="3">
    <source>
        <dbReference type="EMBL" id="EJZ11389.1"/>
    </source>
</evidence>
<organism evidence="3 4">
    <name type="scientific">Mycolicibacterium vaccae ATCC 25954</name>
    <dbReference type="NCBI Taxonomy" id="1194972"/>
    <lineage>
        <taxon>Bacteria</taxon>
        <taxon>Bacillati</taxon>
        <taxon>Actinomycetota</taxon>
        <taxon>Actinomycetes</taxon>
        <taxon>Mycobacteriales</taxon>
        <taxon>Mycobacteriaceae</taxon>
        <taxon>Mycolicibacterium</taxon>
    </lineage>
</organism>
<dbReference type="eggNOG" id="COG0657">
    <property type="taxonomic scope" value="Bacteria"/>
</dbReference>
<dbReference type="GO" id="GO:0016787">
    <property type="term" value="F:hydrolase activity"/>
    <property type="evidence" value="ECO:0007669"/>
    <property type="project" value="UniProtKB-KW"/>
</dbReference>
<evidence type="ECO:0000256" key="1">
    <source>
        <dbReference type="ARBA" id="ARBA00022801"/>
    </source>
</evidence>
<evidence type="ECO:0000313" key="4">
    <source>
        <dbReference type="Proteomes" id="UP000006072"/>
    </source>
</evidence>
<dbReference type="PATRIC" id="fig|1194972.3.peg.1315"/>
<keyword evidence="4" id="KW-1185">Reference proteome</keyword>
<dbReference type="RefSeq" id="WP_003929442.1">
    <property type="nucleotide sequence ID" value="NZ_JH814686.1"/>
</dbReference>
<proteinExistence type="predicted"/>
<reference evidence="3 4" key="1">
    <citation type="journal article" date="2012" name="J. Bacteriol.">
        <title>Complete Genome Sequence of Mycobacterium vaccae Type Strain ATCC 25954.</title>
        <authorList>
            <person name="Ho Y.S."/>
            <person name="Adroub S.A."/>
            <person name="Abadi M."/>
            <person name="Al Alwan B."/>
            <person name="Alkhateeb R."/>
            <person name="Gao G."/>
            <person name="Ragab A."/>
            <person name="Ali S."/>
            <person name="van Soolingen D."/>
            <person name="Bitter W."/>
            <person name="Pain A."/>
            <person name="Abdallah A.M."/>
        </authorList>
    </citation>
    <scope>NUCLEOTIDE SEQUENCE [LARGE SCALE GENOMIC DNA]</scope>
    <source>
        <strain evidence="3 4">ATCC 25954</strain>
    </source>
</reference>
<dbReference type="InterPro" id="IPR050300">
    <property type="entry name" value="GDXG_lipolytic_enzyme"/>
</dbReference>
<feature type="non-terminal residue" evidence="3">
    <location>
        <position position="1"/>
    </location>
</feature>
<feature type="domain" description="Alpha/beta hydrolase fold-3" evidence="2">
    <location>
        <begin position="439"/>
        <end position="650"/>
    </location>
</feature>
<dbReference type="InterPro" id="IPR013094">
    <property type="entry name" value="AB_hydrolase_3"/>
</dbReference>
<name>K0VJW8_MYCVA</name>
<sequence>PAVPPAPAAPPAAAPALWSMLGAARRDADAPTIGDAVSPAVETSIVYTPEPTFFDKVTLVALRVLRGISKFIGIDLYGQIGKLLSSASPPWFVKFGLDVRRTEFAVSEDNVWKVWEFHPPNPTGKTVVAVHGGGFILEPILLHWIDYSNMARETGATVLVPMYPLATTTDGTATKVVPAMAQYISAQIDRYGADNVSLYGDSAGAILAAVAVRELILAGRSVPASMVLVSITPDASLSNPDIRTIDPVFDLDNLDFYDAANHWSHGLDRRDPMLSPLFFEDEVIAGLPPTTIYQGALEFSLPDTLLLHEKWSAAGAVISTVVGQGQIHDWALGVPINSQSMKVRPDIYRQLGLNTVAAGPKTITTAPPSSGDKFIVGLLRTLRWINDVTGIKILSGIAGGSTSTTPPWLLTLGLKVTELEHNGWTVWELASRKPSGEYVVALHGGGFEAEATVLHWSDYAQMARETGATVLVPIYPMAPPKSTGTAATLVPPMADYLKSLIDAHGVDNVSLYGDSSGGSYAVLVVQELARRCKIQVTCVVSQSQPSRMVLVSPALHLTLRGPEIDAIDDPILPRRAPGEGPRWNGDWDMDDPRVNPINGDLTGLPPTTVYIGTIEKLYPGVLAFRDAVLAQDPQADLTVIIGDGQMHGWALGGIVVNSQAPVWRSNVYRQLGLLPTDAARYVTLQVA</sequence>
<dbReference type="HOGENOM" id="CLU_400940_0_0_11"/>
<dbReference type="SUPFAM" id="SSF53474">
    <property type="entry name" value="alpha/beta-Hydrolases"/>
    <property type="match status" value="2"/>
</dbReference>
<feature type="domain" description="Alpha/beta hydrolase fold-3" evidence="2">
    <location>
        <begin position="127"/>
        <end position="331"/>
    </location>
</feature>
<dbReference type="Proteomes" id="UP000006072">
    <property type="component" value="Unassembled WGS sequence"/>
</dbReference>
<dbReference type="PANTHER" id="PTHR48081:SF8">
    <property type="entry name" value="ALPHA_BETA HYDROLASE FOLD-3 DOMAIN-CONTAINING PROTEIN-RELATED"/>
    <property type="match status" value="1"/>
</dbReference>
<comment type="caution">
    <text evidence="3">The sequence shown here is derived from an EMBL/GenBank/DDBJ whole genome shotgun (WGS) entry which is preliminary data.</text>
</comment>
<dbReference type="PANTHER" id="PTHR48081">
    <property type="entry name" value="AB HYDROLASE SUPERFAMILY PROTEIN C4A8.06C"/>
    <property type="match status" value="1"/>
</dbReference>
<gene>
    <name evidence="3" type="ORF">MVAC_06532</name>
</gene>